<evidence type="ECO:0000313" key="13">
    <source>
        <dbReference type="Proteomes" id="UP000749559"/>
    </source>
</evidence>
<dbReference type="PANTHER" id="PTHR42985:SF40">
    <property type="entry name" value="LD47995P-RELATED"/>
    <property type="match status" value="1"/>
</dbReference>
<evidence type="ECO:0000256" key="5">
    <source>
        <dbReference type="ARBA" id="ARBA00022692"/>
    </source>
</evidence>
<reference evidence="12" key="1">
    <citation type="submission" date="2022-03" db="EMBL/GenBank/DDBJ databases">
        <authorList>
            <person name="Martin C."/>
        </authorList>
    </citation>
    <scope>NUCLEOTIDE SEQUENCE</scope>
</reference>
<dbReference type="EMBL" id="CAIIXF020000007">
    <property type="protein sequence ID" value="CAH1788555.1"/>
    <property type="molecule type" value="Genomic_DNA"/>
</dbReference>
<dbReference type="Pfam" id="PF00474">
    <property type="entry name" value="SSF"/>
    <property type="match status" value="1"/>
</dbReference>
<keyword evidence="3" id="KW-0813">Transport</keyword>
<evidence type="ECO:0000256" key="8">
    <source>
        <dbReference type="ARBA" id="ARBA00023065"/>
    </source>
</evidence>
<evidence type="ECO:0000256" key="6">
    <source>
        <dbReference type="ARBA" id="ARBA00022989"/>
    </source>
</evidence>
<dbReference type="PANTHER" id="PTHR42985">
    <property type="entry name" value="SODIUM-COUPLED MONOCARBOXYLATE TRANSPORTER"/>
    <property type="match status" value="1"/>
</dbReference>
<evidence type="ECO:0000256" key="4">
    <source>
        <dbReference type="ARBA" id="ARBA00022475"/>
    </source>
</evidence>
<name>A0A8J1UKZ5_OWEFU</name>
<evidence type="ECO:0000256" key="7">
    <source>
        <dbReference type="ARBA" id="ARBA00023053"/>
    </source>
</evidence>
<dbReference type="InterPro" id="IPR051163">
    <property type="entry name" value="Sodium:Solute_Symporter_SSF"/>
</dbReference>
<dbReference type="GO" id="GO:0005886">
    <property type="term" value="C:plasma membrane"/>
    <property type="evidence" value="ECO:0007669"/>
    <property type="project" value="UniProtKB-SubCell"/>
</dbReference>
<evidence type="ECO:0000256" key="11">
    <source>
        <dbReference type="RuleBase" id="RU362091"/>
    </source>
</evidence>
<protein>
    <submittedName>
        <fullName evidence="12">Uncharacterized protein</fullName>
    </submittedName>
</protein>
<keyword evidence="13" id="KW-1185">Reference proteome</keyword>
<comment type="caution">
    <text evidence="12">The sequence shown here is derived from an EMBL/GenBank/DDBJ whole genome shotgun (WGS) entry which is preliminary data.</text>
</comment>
<sequence>MGLEGITRFGIADYVIFAIFIIASLGIGVYYALSGGRQQTTKEYLTADKQLKIIPTALSLLVSFQSAIMILGYPAEMYMRGAQIYVGNIGLLIGTILTTRLWVPLFYKLQITSTFEYLHMRFDSVAVRKLGSVFGIVSTVTYMGTATFAPSTALEAVTGFPVWASILVTASVGTIYTSIGGMKAVIWTDVFQSVIMLGGILTIVVMGIIRIGSVSKVFEICQEHNRLNLFDFDLDPRKINTFWTVTLANTILWWKVYGTSQASVQRFCSLPTLKKANMAVLLAIPMQFTLVTLVCFTGLVVFAYYTHIGCDPLEQGYIRTANQILPYFVMDTFRSLPGFPGLFLATLFSGALSSISSGLNALSAITWEDFLKHRLRHLEESKKALCTKLLVLIYGVCSTGIACLAIFIKGPIIQASSTLGGAISGSSCAIFILAAFTVSSNWKGALAGPMVSFPIMLWVAIGAQTIKGHNQYLPPGPTDRCDISNGSSVYNSSVYKNVTSWYDDTIDSTSMLNHSSIFELKDQKLSGIQHLYSISYFLYTPLGILIATVVGLLVSWATGGEKKRPIDKLYTFQLCDALCCCCPSSVKNTRCRCRRDNNQRQDNASMGVERDVFRDTKFQHIQPTIEESKC</sequence>
<dbReference type="PROSITE" id="PS50283">
    <property type="entry name" value="NA_SOLUT_SYMP_3"/>
    <property type="match status" value="1"/>
</dbReference>
<dbReference type="Gene3D" id="1.20.1730.10">
    <property type="entry name" value="Sodium/glucose cotransporter"/>
    <property type="match status" value="1"/>
</dbReference>
<comment type="similarity">
    <text evidence="2 11">Belongs to the sodium:solute symporter (SSF) (TC 2.A.21) family.</text>
</comment>
<dbReference type="GO" id="GO:0006814">
    <property type="term" value="P:sodium ion transport"/>
    <property type="evidence" value="ECO:0007669"/>
    <property type="project" value="UniProtKB-KW"/>
</dbReference>
<accession>A0A8J1UKZ5</accession>
<dbReference type="NCBIfam" id="TIGR00813">
    <property type="entry name" value="sss"/>
    <property type="match status" value="1"/>
</dbReference>
<keyword evidence="8" id="KW-0406">Ion transport</keyword>
<dbReference type="GO" id="GO:0015293">
    <property type="term" value="F:symporter activity"/>
    <property type="evidence" value="ECO:0007669"/>
    <property type="project" value="TreeGrafter"/>
</dbReference>
<proteinExistence type="inferred from homology"/>
<keyword evidence="6" id="KW-1133">Transmembrane helix</keyword>
<evidence type="ECO:0000256" key="3">
    <source>
        <dbReference type="ARBA" id="ARBA00022448"/>
    </source>
</evidence>
<dbReference type="InterPro" id="IPR038377">
    <property type="entry name" value="Na/Glc_symporter_sf"/>
</dbReference>
<dbReference type="CDD" id="cd11492">
    <property type="entry name" value="SLC5sbd_NIS-SMVT"/>
    <property type="match status" value="1"/>
</dbReference>
<dbReference type="OrthoDB" id="6132759at2759"/>
<dbReference type="InterPro" id="IPR001734">
    <property type="entry name" value="Na/solute_symporter"/>
</dbReference>
<dbReference type="Proteomes" id="UP000749559">
    <property type="component" value="Unassembled WGS sequence"/>
</dbReference>
<evidence type="ECO:0000313" key="12">
    <source>
        <dbReference type="EMBL" id="CAH1788555.1"/>
    </source>
</evidence>
<keyword evidence="5" id="KW-0812">Transmembrane</keyword>
<evidence type="ECO:0000256" key="10">
    <source>
        <dbReference type="ARBA" id="ARBA00023201"/>
    </source>
</evidence>
<dbReference type="AlphaFoldDB" id="A0A8J1UKZ5"/>
<evidence type="ECO:0000256" key="1">
    <source>
        <dbReference type="ARBA" id="ARBA00004651"/>
    </source>
</evidence>
<organism evidence="12 13">
    <name type="scientific">Owenia fusiformis</name>
    <name type="common">Polychaete worm</name>
    <dbReference type="NCBI Taxonomy" id="6347"/>
    <lineage>
        <taxon>Eukaryota</taxon>
        <taxon>Metazoa</taxon>
        <taxon>Spiralia</taxon>
        <taxon>Lophotrochozoa</taxon>
        <taxon>Annelida</taxon>
        <taxon>Polychaeta</taxon>
        <taxon>Sedentaria</taxon>
        <taxon>Canalipalpata</taxon>
        <taxon>Sabellida</taxon>
        <taxon>Oweniida</taxon>
        <taxon>Oweniidae</taxon>
        <taxon>Owenia</taxon>
    </lineage>
</organism>
<keyword evidence="9" id="KW-0472">Membrane</keyword>
<evidence type="ECO:0000256" key="2">
    <source>
        <dbReference type="ARBA" id="ARBA00006434"/>
    </source>
</evidence>
<keyword evidence="10" id="KW-0739">Sodium transport</keyword>
<keyword evidence="7" id="KW-0915">Sodium</keyword>
<keyword evidence="4" id="KW-1003">Cell membrane</keyword>
<comment type="subcellular location">
    <subcellularLocation>
        <location evidence="1">Cell membrane</location>
        <topology evidence="1">Multi-pass membrane protein</topology>
    </subcellularLocation>
</comment>
<evidence type="ECO:0000256" key="9">
    <source>
        <dbReference type="ARBA" id="ARBA00023136"/>
    </source>
</evidence>
<gene>
    <name evidence="12" type="ORF">OFUS_LOCUS14061</name>
</gene>